<organism evidence="9 10">
    <name type="scientific">Candidatus Zambryskibacteria bacterium RIFCSPLOWO2_01_FULL_43_17</name>
    <dbReference type="NCBI Taxonomy" id="1802760"/>
    <lineage>
        <taxon>Bacteria</taxon>
        <taxon>Candidatus Zambryskiibacteriota</taxon>
    </lineage>
</organism>
<evidence type="ECO:0000259" key="7">
    <source>
        <dbReference type="Pfam" id="PF02272"/>
    </source>
</evidence>
<evidence type="ECO:0000256" key="2">
    <source>
        <dbReference type="ARBA" id="ARBA00019841"/>
    </source>
</evidence>
<proteinExistence type="inferred from homology"/>
<dbReference type="InterPro" id="IPR041122">
    <property type="entry name" value="RecJ_OB"/>
</dbReference>
<dbReference type="EMBL" id="MHWD01000012">
    <property type="protein sequence ID" value="OHB04236.1"/>
    <property type="molecule type" value="Genomic_DNA"/>
</dbReference>
<dbReference type="GO" id="GO:0003676">
    <property type="term" value="F:nucleic acid binding"/>
    <property type="evidence" value="ECO:0007669"/>
    <property type="project" value="InterPro"/>
</dbReference>
<dbReference type="InterPro" id="IPR051673">
    <property type="entry name" value="SSDNA_exonuclease_RecJ"/>
</dbReference>
<dbReference type="Pfam" id="PF02272">
    <property type="entry name" value="DHHA1"/>
    <property type="match status" value="1"/>
</dbReference>
<dbReference type="InterPro" id="IPR038763">
    <property type="entry name" value="DHH_sf"/>
</dbReference>
<accession>A0A1G2U413</accession>
<dbReference type="Gene3D" id="3.10.310.30">
    <property type="match status" value="1"/>
</dbReference>
<dbReference type="GO" id="GO:0008409">
    <property type="term" value="F:5'-3' exonuclease activity"/>
    <property type="evidence" value="ECO:0007669"/>
    <property type="project" value="InterPro"/>
</dbReference>
<evidence type="ECO:0000256" key="5">
    <source>
        <dbReference type="ARBA" id="ARBA00022839"/>
    </source>
</evidence>
<dbReference type="InterPro" id="IPR003156">
    <property type="entry name" value="DHHA1_dom"/>
</dbReference>
<evidence type="ECO:0000313" key="10">
    <source>
        <dbReference type="Proteomes" id="UP000179283"/>
    </source>
</evidence>
<dbReference type="PANTHER" id="PTHR30255:SF2">
    <property type="entry name" value="SINGLE-STRANDED-DNA-SPECIFIC EXONUCLEASE RECJ"/>
    <property type="match status" value="1"/>
</dbReference>
<dbReference type="GO" id="GO:0006310">
    <property type="term" value="P:DNA recombination"/>
    <property type="evidence" value="ECO:0007669"/>
    <property type="project" value="InterPro"/>
</dbReference>
<dbReference type="InterPro" id="IPR001667">
    <property type="entry name" value="DDH_dom"/>
</dbReference>
<sequence>MIPMIAKEYRLRPEISTDSASELATYHPFVQKLLFHRGIDTAIKAQHFFGLDYIGHLHDPYLMKDMGKAVERIIEALERKEKILIYSDYDADGIPGGVLLREFFEKIGYRNVTNYIPHRHDEGYGLHLDAVDGFGKGEVDLMITVDCGIVDVDQISRANEHGIDVIITDHHEPNGTTPYAYAILNPKQAGCQYPEKILCGSGVVFKLIQAILLKNRFGLKEGQEKWFLDLVGIATLSDMVPLTGENRVFAHYGLKVLRKSPRPGLRKLWRKLRVNQRDVTEDDIGFTLSPRINAASRMGEPMDAFKLLFTKDEVEADMISDHLNKINDERKGVVASIVKDIKKHLKEKSVNGSLPKVIVLGNPLWKPALLGLAANSLMDDYSCPVFLWGRNGDSLLKGSCRSDGSVSLIDLMEEAKGALTQFGGHKMAGGFAVSHEKIHALEEELNNAYDSLILKKNESCDMSHDSVNWVDTQITLEDINFDTYRHIEKLAPFGVGNSKPLFMINSIVPYEVRQFGKTKNHLELIFKDKNGKEVSAICFFSKPEKFKNVPEKGKPINLISTMEKSNFRNYPQLRLRVVDIV</sequence>
<dbReference type="Proteomes" id="UP000179283">
    <property type="component" value="Unassembled WGS sequence"/>
</dbReference>
<feature type="domain" description="DDH" evidence="6">
    <location>
        <begin position="82"/>
        <end position="234"/>
    </location>
</feature>
<feature type="domain" description="DHHA1" evidence="7">
    <location>
        <begin position="356"/>
        <end position="447"/>
    </location>
</feature>
<dbReference type="AlphaFoldDB" id="A0A1G2U413"/>
<comment type="caution">
    <text evidence="9">The sequence shown here is derived from an EMBL/GenBank/DDBJ whole genome shotgun (WGS) entry which is preliminary data.</text>
</comment>
<dbReference type="InterPro" id="IPR004610">
    <property type="entry name" value="RecJ"/>
</dbReference>
<evidence type="ECO:0000259" key="6">
    <source>
        <dbReference type="Pfam" id="PF01368"/>
    </source>
</evidence>
<evidence type="ECO:0000256" key="4">
    <source>
        <dbReference type="ARBA" id="ARBA00022801"/>
    </source>
</evidence>
<evidence type="ECO:0000256" key="3">
    <source>
        <dbReference type="ARBA" id="ARBA00022722"/>
    </source>
</evidence>
<dbReference type="Gene3D" id="3.90.1640.30">
    <property type="match status" value="1"/>
</dbReference>
<feature type="domain" description="RecJ OB" evidence="8">
    <location>
        <begin position="470"/>
        <end position="579"/>
    </location>
</feature>
<dbReference type="Pfam" id="PF17768">
    <property type="entry name" value="RecJ_OB"/>
    <property type="match status" value="1"/>
</dbReference>
<evidence type="ECO:0000256" key="1">
    <source>
        <dbReference type="ARBA" id="ARBA00005915"/>
    </source>
</evidence>
<keyword evidence="5 9" id="KW-0269">Exonuclease</keyword>
<dbReference type="NCBIfam" id="TIGR00644">
    <property type="entry name" value="recJ"/>
    <property type="match status" value="1"/>
</dbReference>
<evidence type="ECO:0000313" key="9">
    <source>
        <dbReference type="EMBL" id="OHB04236.1"/>
    </source>
</evidence>
<comment type="similarity">
    <text evidence="1">Belongs to the RecJ family.</text>
</comment>
<dbReference type="SUPFAM" id="SSF64182">
    <property type="entry name" value="DHH phosphoesterases"/>
    <property type="match status" value="1"/>
</dbReference>
<protein>
    <recommendedName>
        <fullName evidence="2">Single-stranded-DNA-specific exonuclease RecJ</fullName>
    </recommendedName>
</protein>
<keyword evidence="4" id="KW-0378">Hydrolase</keyword>
<dbReference type="GO" id="GO:0006281">
    <property type="term" value="P:DNA repair"/>
    <property type="evidence" value="ECO:0007669"/>
    <property type="project" value="InterPro"/>
</dbReference>
<dbReference type="Pfam" id="PF01368">
    <property type="entry name" value="DHH"/>
    <property type="match status" value="1"/>
</dbReference>
<reference evidence="9 10" key="1">
    <citation type="journal article" date="2016" name="Nat. Commun.">
        <title>Thousands of microbial genomes shed light on interconnected biogeochemical processes in an aquifer system.</title>
        <authorList>
            <person name="Anantharaman K."/>
            <person name="Brown C.T."/>
            <person name="Hug L.A."/>
            <person name="Sharon I."/>
            <person name="Castelle C.J."/>
            <person name="Probst A.J."/>
            <person name="Thomas B.C."/>
            <person name="Singh A."/>
            <person name="Wilkins M.J."/>
            <person name="Karaoz U."/>
            <person name="Brodie E.L."/>
            <person name="Williams K.H."/>
            <person name="Hubbard S.S."/>
            <person name="Banfield J.F."/>
        </authorList>
    </citation>
    <scope>NUCLEOTIDE SEQUENCE [LARGE SCALE GENOMIC DNA]</scope>
</reference>
<evidence type="ECO:0000259" key="8">
    <source>
        <dbReference type="Pfam" id="PF17768"/>
    </source>
</evidence>
<keyword evidence="3" id="KW-0540">Nuclease</keyword>
<gene>
    <name evidence="9" type="ORF">A2920_00805</name>
</gene>
<name>A0A1G2U413_9BACT</name>
<dbReference type="PANTHER" id="PTHR30255">
    <property type="entry name" value="SINGLE-STRANDED-DNA-SPECIFIC EXONUCLEASE RECJ"/>
    <property type="match status" value="1"/>
</dbReference>